<evidence type="ECO:0000313" key="9">
    <source>
        <dbReference type="Proteomes" id="UP000791440"/>
    </source>
</evidence>
<evidence type="ECO:0008006" key="10">
    <source>
        <dbReference type="Google" id="ProtNLM"/>
    </source>
</evidence>
<evidence type="ECO:0000256" key="3">
    <source>
        <dbReference type="ARBA" id="ARBA00022692"/>
    </source>
</evidence>
<dbReference type="GO" id="GO:0005765">
    <property type="term" value="C:lysosomal membrane"/>
    <property type="evidence" value="ECO:0007669"/>
    <property type="project" value="InterPro"/>
</dbReference>
<sequence length="151" mass="17464">MHLKIILCLIFFISAAMGQFYEDRRCRCICPSTAAVLNNSASVQRRFYTDNVPPMKCNCDNVVLPRVAHEIRGHEQEYCPRCDCQYEIRNTAVIKVVVIIVLWVLTLLSGYMGFLLCLDPFINKRRVKLYQEEQGSEESQNLLLQGEEIED</sequence>
<protein>
    <recommendedName>
        <fullName evidence="10">Transmembrane protein 9</fullName>
    </recommendedName>
</protein>
<dbReference type="EMBL" id="JH668312">
    <property type="protein sequence ID" value="KAG6444661.1"/>
    <property type="molecule type" value="Genomic_DNA"/>
</dbReference>
<feature type="signal peptide" evidence="7">
    <location>
        <begin position="1"/>
        <end position="18"/>
    </location>
</feature>
<dbReference type="PANTHER" id="PTHR13064:SF6">
    <property type="entry name" value="TRANSMEMBRANE PROTEIN 9"/>
    <property type="match status" value="1"/>
</dbReference>
<dbReference type="AlphaFoldDB" id="A0A921YRS9"/>
<evidence type="ECO:0000256" key="7">
    <source>
        <dbReference type="SAM" id="SignalP"/>
    </source>
</evidence>
<name>A0A921YRS9_MANSE</name>
<comment type="similarity">
    <text evidence="2">Belongs to the TMEM9 family.</text>
</comment>
<evidence type="ECO:0000313" key="8">
    <source>
        <dbReference type="EMBL" id="KAG6444661.1"/>
    </source>
</evidence>
<evidence type="ECO:0000256" key="4">
    <source>
        <dbReference type="ARBA" id="ARBA00022989"/>
    </source>
</evidence>
<evidence type="ECO:0000256" key="2">
    <source>
        <dbReference type="ARBA" id="ARBA00007264"/>
    </source>
</evidence>
<evidence type="ECO:0000256" key="6">
    <source>
        <dbReference type="SAM" id="Phobius"/>
    </source>
</evidence>
<keyword evidence="4 6" id="KW-1133">Transmembrane helix</keyword>
<evidence type="ECO:0000256" key="5">
    <source>
        <dbReference type="ARBA" id="ARBA00023136"/>
    </source>
</evidence>
<dbReference type="PANTHER" id="PTHR13064">
    <property type="entry name" value="TRANSMEMBRANE PROTEIN 9 FAMILY MEMBER"/>
    <property type="match status" value="1"/>
</dbReference>
<reference evidence="8" key="1">
    <citation type="journal article" date="2016" name="Insect Biochem. Mol. Biol.">
        <title>Multifaceted biological insights from a draft genome sequence of the tobacco hornworm moth, Manduca sexta.</title>
        <authorList>
            <person name="Kanost M.R."/>
            <person name="Arrese E.L."/>
            <person name="Cao X."/>
            <person name="Chen Y.R."/>
            <person name="Chellapilla S."/>
            <person name="Goldsmith M.R."/>
            <person name="Grosse-Wilde E."/>
            <person name="Heckel D.G."/>
            <person name="Herndon N."/>
            <person name="Jiang H."/>
            <person name="Papanicolaou A."/>
            <person name="Qu J."/>
            <person name="Soulages J.L."/>
            <person name="Vogel H."/>
            <person name="Walters J."/>
            <person name="Waterhouse R.M."/>
            <person name="Ahn S.J."/>
            <person name="Almeida F.C."/>
            <person name="An C."/>
            <person name="Aqrawi P."/>
            <person name="Bretschneider A."/>
            <person name="Bryant W.B."/>
            <person name="Bucks S."/>
            <person name="Chao H."/>
            <person name="Chevignon G."/>
            <person name="Christen J.M."/>
            <person name="Clarke D.F."/>
            <person name="Dittmer N.T."/>
            <person name="Ferguson L.C.F."/>
            <person name="Garavelou S."/>
            <person name="Gordon K.H.J."/>
            <person name="Gunaratna R.T."/>
            <person name="Han Y."/>
            <person name="Hauser F."/>
            <person name="He Y."/>
            <person name="Heidel-Fischer H."/>
            <person name="Hirsh A."/>
            <person name="Hu Y."/>
            <person name="Jiang H."/>
            <person name="Kalra D."/>
            <person name="Klinner C."/>
            <person name="Konig C."/>
            <person name="Kovar C."/>
            <person name="Kroll A.R."/>
            <person name="Kuwar S.S."/>
            <person name="Lee S.L."/>
            <person name="Lehman R."/>
            <person name="Li K."/>
            <person name="Li Z."/>
            <person name="Liang H."/>
            <person name="Lovelace S."/>
            <person name="Lu Z."/>
            <person name="Mansfield J.H."/>
            <person name="McCulloch K.J."/>
            <person name="Mathew T."/>
            <person name="Morton B."/>
            <person name="Muzny D.M."/>
            <person name="Neunemann D."/>
            <person name="Ongeri F."/>
            <person name="Pauchet Y."/>
            <person name="Pu L.L."/>
            <person name="Pyrousis I."/>
            <person name="Rao X.J."/>
            <person name="Redding A."/>
            <person name="Roesel C."/>
            <person name="Sanchez-Gracia A."/>
            <person name="Schaack S."/>
            <person name="Shukla A."/>
            <person name="Tetreau G."/>
            <person name="Wang Y."/>
            <person name="Xiong G.H."/>
            <person name="Traut W."/>
            <person name="Walsh T.K."/>
            <person name="Worley K.C."/>
            <person name="Wu D."/>
            <person name="Wu W."/>
            <person name="Wu Y.Q."/>
            <person name="Zhang X."/>
            <person name="Zou Z."/>
            <person name="Zucker H."/>
            <person name="Briscoe A.D."/>
            <person name="Burmester T."/>
            <person name="Clem R.J."/>
            <person name="Feyereisen R."/>
            <person name="Grimmelikhuijzen C.J.P."/>
            <person name="Hamodrakas S.J."/>
            <person name="Hansson B.S."/>
            <person name="Huguet E."/>
            <person name="Jermiin L.S."/>
            <person name="Lan Q."/>
            <person name="Lehman H.K."/>
            <person name="Lorenzen M."/>
            <person name="Merzendorfer H."/>
            <person name="Michalopoulos I."/>
            <person name="Morton D.B."/>
            <person name="Muthukrishnan S."/>
            <person name="Oakeshott J.G."/>
            <person name="Palmer W."/>
            <person name="Park Y."/>
            <person name="Passarelli A.L."/>
            <person name="Rozas J."/>
            <person name="Schwartz L.M."/>
            <person name="Smith W."/>
            <person name="Southgate A."/>
            <person name="Vilcinskas A."/>
            <person name="Vogt R."/>
            <person name="Wang P."/>
            <person name="Werren J."/>
            <person name="Yu X.Q."/>
            <person name="Zhou J.J."/>
            <person name="Brown S.J."/>
            <person name="Scherer S.E."/>
            <person name="Richards S."/>
            <person name="Blissard G.W."/>
        </authorList>
    </citation>
    <scope>NUCLEOTIDE SEQUENCE</scope>
</reference>
<dbReference type="Proteomes" id="UP000791440">
    <property type="component" value="Unassembled WGS sequence"/>
</dbReference>
<feature type="chain" id="PRO_5037596906" description="Transmembrane protein 9" evidence="7">
    <location>
        <begin position="19"/>
        <end position="151"/>
    </location>
</feature>
<proteinExistence type="inferred from homology"/>
<comment type="subcellular location">
    <subcellularLocation>
        <location evidence="1">Membrane</location>
    </subcellularLocation>
</comment>
<evidence type="ECO:0000256" key="1">
    <source>
        <dbReference type="ARBA" id="ARBA00004370"/>
    </source>
</evidence>
<feature type="transmembrane region" description="Helical" evidence="6">
    <location>
        <begin position="92"/>
        <end position="118"/>
    </location>
</feature>
<gene>
    <name evidence="8" type="ORF">O3G_MSEX003471</name>
</gene>
<dbReference type="InterPro" id="IPR008853">
    <property type="entry name" value="TMEM9/TMEM9B"/>
</dbReference>
<keyword evidence="3 6" id="KW-0812">Transmembrane</keyword>
<keyword evidence="9" id="KW-1185">Reference proteome</keyword>
<comment type="caution">
    <text evidence="8">The sequence shown here is derived from an EMBL/GenBank/DDBJ whole genome shotgun (WGS) entry which is preliminary data.</text>
</comment>
<reference evidence="8" key="2">
    <citation type="submission" date="2020-12" db="EMBL/GenBank/DDBJ databases">
        <authorList>
            <person name="Kanost M."/>
        </authorList>
    </citation>
    <scope>NUCLEOTIDE SEQUENCE</scope>
</reference>
<dbReference type="OrthoDB" id="10059035at2759"/>
<organism evidence="8 9">
    <name type="scientific">Manduca sexta</name>
    <name type="common">Tobacco hawkmoth</name>
    <name type="synonym">Tobacco hornworm</name>
    <dbReference type="NCBI Taxonomy" id="7130"/>
    <lineage>
        <taxon>Eukaryota</taxon>
        <taxon>Metazoa</taxon>
        <taxon>Ecdysozoa</taxon>
        <taxon>Arthropoda</taxon>
        <taxon>Hexapoda</taxon>
        <taxon>Insecta</taxon>
        <taxon>Pterygota</taxon>
        <taxon>Neoptera</taxon>
        <taxon>Endopterygota</taxon>
        <taxon>Lepidoptera</taxon>
        <taxon>Glossata</taxon>
        <taxon>Ditrysia</taxon>
        <taxon>Bombycoidea</taxon>
        <taxon>Sphingidae</taxon>
        <taxon>Sphinginae</taxon>
        <taxon>Sphingini</taxon>
        <taxon>Manduca</taxon>
    </lineage>
</organism>
<keyword evidence="7" id="KW-0732">Signal</keyword>
<dbReference type="Pfam" id="PF05434">
    <property type="entry name" value="Tmemb_9"/>
    <property type="match status" value="1"/>
</dbReference>
<keyword evidence="5 6" id="KW-0472">Membrane</keyword>
<accession>A0A921YRS9</accession>